<dbReference type="KEGG" id="bcoh:BC6307_04545"/>
<evidence type="ECO:0000256" key="1">
    <source>
        <dbReference type="SAM" id="Phobius"/>
    </source>
</evidence>
<feature type="transmembrane region" description="Helical" evidence="1">
    <location>
        <begin position="36"/>
        <end position="56"/>
    </location>
</feature>
<dbReference type="AlphaFoldDB" id="A0A223KM68"/>
<dbReference type="Proteomes" id="UP000215224">
    <property type="component" value="Chromosome"/>
</dbReference>
<accession>A0A223KM68</accession>
<sequence length="125" mass="14637">MLVKHLRQSTIYFLIFLALTLLISLVYYRTINLLTFINTSFAVSSVMIFVSLFVFITQKGFFDGITYGFRRIFATKQALKEMEHDVRNMRPPSELAAPIRLTTMFSGACILFLCMMFSLYFFYNF</sequence>
<evidence type="ECO:0000259" key="2">
    <source>
        <dbReference type="Pfam" id="PF13038"/>
    </source>
</evidence>
<feature type="transmembrane region" description="Helical" evidence="1">
    <location>
        <begin position="12"/>
        <end position="30"/>
    </location>
</feature>
<evidence type="ECO:0000313" key="4">
    <source>
        <dbReference type="Proteomes" id="UP000215224"/>
    </source>
</evidence>
<name>A0A223KM68_9BACI</name>
<dbReference type="Pfam" id="PF13038">
    <property type="entry name" value="DUF3899"/>
    <property type="match status" value="1"/>
</dbReference>
<dbReference type="InterPro" id="IPR025007">
    <property type="entry name" value="DUF3899"/>
</dbReference>
<dbReference type="EMBL" id="CP018866">
    <property type="protein sequence ID" value="AST90599.1"/>
    <property type="molecule type" value="Genomic_DNA"/>
</dbReference>
<protein>
    <recommendedName>
        <fullName evidence="2">DUF3899 domain-containing protein</fullName>
    </recommendedName>
</protein>
<keyword evidence="1" id="KW-0472">Membrane</keyword>
<evidence type="ECO:0000313" key="3">
    <source>
        <dbReference type="EMBL" id="AST90599.1"/>
    </source>
</evidence>
<feature type="domain" description="DUF3899" evidence="2">
    <location>
        <begin position="37"/>
        <end position="85"/>
    </location>
</feature>
<organism evidence="3 4">
    <name type="scientific">Sutcliffiella cohnii</name>
    <dbReference type="NCBI Taxonomy" id="33932"/>
    <lineage>
        <taxon>Bacteria</taxon>
        <taxon>Bacillati</taxon>
        <taxon>Bacillota</taxon>
        <taxon>Bacilli</taxon>
        <taxon>Bacillales</taxon>
        <taxon>Bacillaceae</taxon>
        <taxon>Sutcliffiella</taxon>
    </lineage>
</organism>
<keyword evidence="4" id="KW-1185">Reference proteome</keyword>
<keyword evidence="1" id="KW-0812">Transmembrane</keyword>
<proteinExistence type="predicted"/>
<feature type="transmembrane region" description="Helical" evidence="1">
    <location>
        <begin position="99"/>
        <end position="123"/>
    </location>
</feature>
<dbReference type="RefSeq" id="WP_066416635.1">
    <property type="nucleotide sequence ID" value="NZ_CP018866.1"/>
</dbReference>
<gene>
    <name evidence="3" type="ORF">BC6307_04545</name>
</gene>
<keyword evidence="1" id="KW-1133">Transmembrane helix</keyword>
<reference evidence="3 4" key="1">
    <citation type="submission" date="2016-12" db="EMBL/GenBank/DDBJ databases">
        <title>The whole genome sequencing and assembly of Bacillus cohnii DSM 6307T strain.</title>
        <authorList>
            <person name="Lee Y.-J."/>
            <person name="Yi H."/>
            <person name="Bahn Y.-S."/>
            <person name="Kim J.F."/>
            <person name="Lee D.-W."/>
        </authorList>
    </citation>
    <scope>NUCLEOTIDE SEQUENCE [LARGE SCALE GENOMIC DNA]</scope>
    <source>
        <strain evidence="3 4">DSM 6307</strain>
    </source>
</reference>